<comment type="caution">
    <text evidence="2">The sequence shown here is derived from an EMBL/GenBank/DDBJ whole genome shotgun (WGS) entry which is preliminary data.</text>
</comment>
<protein>
    <submittedName>
        <fullName evidence="2">Uncharacterized protein</fullName>
    </submittedName>
</protein>
<proteinExistence type="predicted"/>
<gene>
    <name evidence="2" type="ORF">B0H16DRAFT_1895750</name>
</gene>
<accession>A0AAD7MM16</accession>
<organism evidence="2 3">
    <name type="scientific">Mycena metata</name>
    <dbReference type="NCBI Taxonomy" id="1033252"/>
    <lineage>
        <taxon>Eukaryota</taxon>
        <taxon>Fungi</taxon>
        <taxon>Dikarya</taxon>
        <taxon>Basidiomycota</taxon>
        <taxon>Agaricomycotina</taxon>
        <taxon>Agaricomycetes</taxon>
        <taxon>Agaricomycetidae</taxon>
        <taxon>Agaricales</taxon>
        <taxon>Marasmiineae</taxon>
        <taxon>Mycenaceae</taxon>
        <taxon>Mycena</taxon>
    </lineage>
</organism>
<dbReference type="AlphaFoldDB" id="A0AAD7MM16"/>
<reference evidence="2" key="1">
    <citation type="submission" date="2023-03" db="EMBL/GenBank/DDBJ databases">
        <title>Massive genome expansion in bonnet fungi (Mycena s.s.) driven by repeated elements and novel gene families across ecological guilds.</title>
        <authorList>
            <consortium name="Lawrence Berkeley National Laboratory"/>
            <person name="Harder C.B."/>
            <person name="Miyauchi S."/>
            <person name="Viragh M."/>
            <person name="Kuo A."/>
            <person name="Thoen E."/>
            <person name="Andreopoulos B."/>
            <person name="Lu D."/>
            <person name="Skrede I."/>
            <person name="Drula E."/>
            <person name="Henrissat B."/>
            <person name="Morin E."/>
            <person name="Kohler A."/>
            <person name="Barry K."/>
            <person name="LaButti K."/>
            <person name="Morin E."/>
            <person name="Salamov A."/>
            <person name="Lipzen A."/>
            <person name="Mereny Z."/>
            <person name="Hegedus B."/>
            <person name="Baldrian P."/>
            <person name="Stursova M."/>
            <person name="Weitz H."/>
            <person name="Taylor A."/>
            <person name="Grigoriev I.V."/>
            <person name="Nagy L.G."/>
            <person name="Martin F."/>
            <person name="Kauserud H."/>
        </authorList>
    </citation>
    <scope>NUCLEOTIDE SEQUENCE</scope>
    <source>
        <strain evidence="2">CBHHK182m</strain>
    </source>
</reference>
<evidence type="ECO:0000313" key="3">
    <source>
        <dbReference type="Proteomes" id="UP001215598"/>
    </source>
</evidence>
<dbReference type="EMBL" id="JARKIB010000209">
    <property type="protein sequence ID" value="KAJ7723696.1"/>
    <property type="molecule type" value="Genomic_DNA"/>
</dbReference>
<evidence type="ECO:0000256" key="1">
    <source>
        <dbReference type="SAM" id="MobiDB-lite"/>
    </source>
</evidence>
<dbReference type="Proteomes" id="UP001215598">
    <property type="component" value="Unassembled WGS sequence"/>
</dbReference>
<keyword evidence="3" id="KW-1185">Reference proteome</keyword>
<evidence type="ECO:0000313" key="2">
    <source>
        <dbReference type="EMBL" id="KAJ7723696.1"/>
    </source>
</evidence>
<feature type="region of interest" description="Disordered" evidence="1">
    <location>
        <begin position="36"/>
        <end position="62"/>
    </location>
</feature>
<sequence length="231" mass="25734">MVPDYTLAHFVVPLIFPHHKRHRSVIRAHHPCILKEKSADTPPNRFSPKPPAPLASRSGNTGPALVMRTEGEKGMEEVGVRVLDGHVLDPGREATEEQDEGTYHSDYADALKMSEPEFISREPTRPSVPVDLRMESGLRPTRILERKGREGSRQARIYISPPSANHAPLKHLSEHCALRGLAVQRCCTRKGDIEQRGEKARAQNFTVGAYDLLLLGSEDVLFDTLICLGRP</sequence>
<name>A0AAD7MM16_9AGAR</name>